<dbReference type="Proteomes" id="UP000626982">
    <property type="component" value="Unassembled WGS sequence"/>
</dbReference>
<keyword evidence="1" id="KW-0812">Transmembrane</keyword>
<name>A0ABQ2KPC5_9MICO</name>
<feature type="transmembrane region" description="Helical" evidence="1">
    <location>
        <begin position="6"/>
        <end position="22"/>
    </location>
</feature>
<dbReference type="RefSeq" id="WP_229679659.1">
    <property type="nucleotide sequence ID" value="NZ_BAABBD010000003.1"/>
</dbReference>
<keyword evidence="3" id="KW-1185">Reference proteome</keyword>
<keyword evidence="1" id="KW-1133">Transmembrane helix</keyword>
<evidence type="ECO:0000256" key="1">
    <source>
        <dbReference type="SAM" id="Phobius"/>
    </source>
</evidence>
<protein>
    <recommendedName>
        <fullName evidence="4">Integral membrane protein</fullName>
    </recommendedName>
</protein>
<feature type="transmembrane region" description="Helical" evidence="1">
    <location>
        <begin position="34"/>
        <end position="52"/>
    </location>
</feature>
<reference evidence="3" key="1">
    <citation type="journal article" date="2019" name="Int. J. Syst. Evol. Microbiol.">
        <title>The Global Catalogue of Microorganisms (GCM) 10K type strain sequencing project: providing services to taxonomists for standard genome sequencing and annotation.</title>
        <authorList>
            <consortium name="The Broad Institute Genomics Platform"/>
            <consortium name="The Broad Institute Genome Sequencing Center for Infectious Disease"/>
            <person name="Wu L."/>
            <person name="Ma J."/>
        </authorList>
    </citation>
    <scope>NUCLEOTIDE SEQUENCE [LARGE SCALE GENOMIC DNA]</scope>
    <source>
        <strain evidence="3">CGMCC 1.6960</strain>
    </source>
</reference>
<evidence type="ECO:0000313" key="2">
    <source>
        <dbReference type="EMBL" id="GGN88399.1"/>
    </source>
</evidence>
<gene>
    <name evidence="2" type="ORF">GCM10010968_23970</name>
</gene>
<sequence length="98" mass="10156">MPLLVPVVLALVVALGACLMWVHTRYLAQRTLGAPAALVVVVLAAAGVWAIVASEQVGDAGTAVLGWSLLAASGACLVGGWFALRAFAPPRREAPRRR</sequence>
<organism evidence="2 3">
    <name type="scientific">Agrococcus terreus</name>
    <dbReference type="NCBI Taxonomy" id="574649"/>
    <lineage>
        <taxon>Bacteria</taxon>
        <taxon>Bacillati</taxon>
        <taxon>Actinomycetota</taxon>
        <taxon>Actinomycetes</taxon>
        <taxon>Micrococcales</taxon>
        <taxon>Microbacteriaceae</taxon>
        <taxon>Agrococcus</taxon>
    </lineage>
</organism>
<evidence type="ECO:0000313" key="3">
    <source>
        <dbReference type="Proteomes" id="UP000626982"/>
    </source>
</evidence>
<evidence type="ECO:0008006" key="4">
    <source>
        <dbReference type="Google" id="ProtNLM"/>
    </source>
</evidence>
<dbReference type="EMBL" id="BMLM01000002">
    <property type="protein sequence ID" value="GGN88399.1"/>
    <property type="molecule type" value="Genomic_DNA"/>
</dbReference>
<keyword evidence="1" id="KW-0472">Membrane</keyword>
<comment type="caution">
    <text evidence="2">The sequence shown here is derived from an EMBL/GenBank/DDBJ whole genome shotgun (WGS) entry which is preliminary data.</text>
</comment>
<accession>A0ABQ2KPC5</accession>
<feature type="transmembrane region" description="Helical" evidence="1">
    <location>
        <begin position="64"/>
        <end position="88"/>
    </location>
</feature>
<proteinExistence type="predicted"/>